<comment type="cofactor">
    <cofactor evidence="1">
        <name>[4Fe-4S] cluster</name>
        <dbReference type="ChEBI" id="CHEBI:49883"/>
    </cofactor>
</comment>
<dbReference type="eggNOG" id="COG0535">
    <property type="taxonomic scope" value="Bacteria"/>
</dbReference>
<evidence type="ECO:0000256" key="2">
    <source>
        <dbReference type="ARBA" id="ARBA00022691"/>
    </source>
</evidence>
<evidence type="ECO:0000313" key="7">
    <source>
        <dbReference type="EMBL" id="ETI60842.1"/>
    </source>
</evidence>
<name>W1RV33_9GAMM</name>
<dbReference type="Pfam" id="PF04055">
    <property type="entry name" value="Radical_SAM"/>
    <property type="match status" value="1"/>
</dbReference>
<evidence type="ECO:0000256" key="1">
    <source>
        <dbReference type="ARBA" id="ARBA00001966"/>
    </source>
</evidence>
<dbReference type="GO" id="GO:0003824">
    <property type="term" value="F:catalytic activity"/>
    <property type="evidence" value="ECO:0007669"/>
    <property type="project" value="InterPro"/>
</dbReference>
<dbReference type="CDD" id="cd01335">
    <property type="entry name" value="Radical_SAM"/>
    <property type="match status" value="1"/>
</dbReference>
<keyword evidence="4" id="KW-0408">Iron</keyword>
<sequence>MEKNDPPKRVIINFTKKCVLNCKWCYVPFDQKDISEERLISVIERVSELGFSSVTFGGGDPFQFRGLAPAIIKAKELGLFVHVDTHAITLSKSKENSYLIDNYVDLIGLPLDGSTDKVHDLMRGRIGHYDLIIDKISWLRNHEVLIKLNTMISSVNEFDLVNLGELVQRIQPDRWSIYQYWAVGPAVKALSNHMLEKDAFLESIRRLNCKAIDGVVVEINSSESRRGTYPILNHLGDVHFHHEYPINEFQYVGSIFEREISSKMDDLCSGERKQAVSRYYTTNKLVN</sequence>
<dbReference type="InterPro" id="IPR013785">
    <property type="entry name" value="Aldolase_TIM"/>
</dbReference>
<dbReference type="RefSeq" id="WP_024023803.1">
    <property type="nucleotide sequence ID" value="NZ_AYOZ01000012.1"/>
</dbReference>
<evidence type="ECO:0000256" key="3">
    <source>
        <dbReference type="ARBA" id="ARBA00022723"/>
    </source>
</evidence>
<dbReference type="SFLD" id="SFLDG01067">
    <property type="entry name" value="SPASM/twitch_domain_containing"/>
    <property type="match status" value="1"/>
</dbReference>
<keyword evidence="5" id="KW-0411">Iron-sulfur</keyword>
<protein>
    <recommendedName>
        <fullName evidence="6">Radical SAM core domain-containing protein</fullName>
    </recommendedName>
</protein>
<evidence type="ECO:0000259" key="6">
    <source>
        <dbReference type="PROSITE" id="PS51918"/>
    </source>
</evidence>
<dbReference type="Proteomes" id="UP000018857">
    <property type="component" value="Unassembled WGS sequence"/>
</dbReference>
<accession>W1RV33</accession>
<dbReference type="PROSITE" id="PS51918">
    <property type="entry name" value="RADICAL_SAM"/>
    <property type="match status" value="1"/>
</dbReference>
<dbReference type="SMART" id="SM00729">
    <property type="entry name" value="Elp3"/>
    <property type="match status" value="1"/>
</dbReference>
<comment type="caution">
    <text evidence="7">The sequence shown here is derived from an EMBL/GenBank/DDBJ whole genome shotgun (WGS) entry which is preliminary data.</text>
</comment>
<dbReference type="SFLD" id="SFLDS00029">
    <property type="entry name" value="Radical_SAM"/>
    <property type="match status" value="1"/>
</dbReference>
<dbReference type="EMBL" id="AYOZ01000012">
    <property type="protein sequence ID" value="ETI60842.1"/>
    <property type="molecule type" value="Genomic_DNA"/>
</dbReference>
<dbReference type="STRING" id="1208321.D104_08320"/>
<proteinExistence type="predicted"/>
<dbReference type="SUPFAM" id="SSF102114">
    <property type="entry name" value="Radical SAM enzymes"/>
    <property type="match status" value="1"/>
</dbReference>
<keyword evidence="3" id="KW-0479">Metal-binding</keyword>
<gene>
    <name evidence="7" type="ORF">D104_08320</name>
</gene>
<evidence type="ECO:0000313" key="8">
    <source>
        <dbReference type="Proteomes" id="UP000018857"/>
    </source>
</evidence>
<dbReference type="OrthoDB" id="9792276at2"/>
<feature type="domain" description="Radical SAM core" evidence="6">
    <location>
        <begin position="4"/>
        <end position="210"/>
    </location>
</feature>
<evidence type="ECO:0000256" key="4">
    <source>
        <dbReference type="ARBA" id="ARBA00023004"/>
    </source>
</evidence>
<organism evidence="7 8">
    <name type="scientific">Marinomonas profundimaris</name>
    <dbReference type="NCBI Taxonomy" id="1208321"/>
    <lineage>
        <taxon>Bacteria</taxon>
        <taxon>Pseudomonadati</taxon>
        <taxon>Pseudomonadota</taxon>
        <taxon>Gammaproteobacteria</taxon>
        <taxon>Oceanospirillales</taxon>
        <taxon>Oceanospirillaceae</taxon>
        <taxon>Marinomonas</taxon>
    </lineage>
</organism>
<dbReference type="PANTHER" id="PTHR11228:SF7">
    <property type="entry name" value="PQQA PEPTIDE CYCLASE"/>
    <property type="match status" value="1"/>
</dbReference>
<dbReference type="InterPro" id="IPR058240">
    <property type="entry name" value="rSAM_sf"/>
</dbReference>
<keyword evidence="8" id="KW-1185">Reference proteome</keyword>
<dbReference type="PATRIC" id="fig|1208321.3.peg.1646"/>
<dbReference type="AlphaFoldDB" id="W1RV33"/>
<reference evidence="7 8" key="1">
    <citation type="journal article" date="2014" name="Genome Announc.">
        <title>Draft Genome Sequence of Marinomonas sp. Strain D104, a Polycyclic Aromatic Hydrocarbon-Degrading Bacterium from the Deep-Sea Sediment of the Arctic Ocean.</title>
        <authorList>
            <person name="Dong C."/>
            <person name="Bai X."/>
            <person name="Lai Q."/>
            <person name="Xie Y."/>
            <person name="Chen X."/>
            <person name="Shao Z."/>
        </authorList>
    </citation>
    <scope>NUCLEOTIDE SEQUENCE [LARGE SCALE GENOMIC DNA]</scope>
    <source>
        <strain evidence="7 8">D104</strain>
    </source>
</reference>
<keyword evidence="2" id="KW-0949">S-adenosyl-L-methionine</keyword>
<dbReference type="InterPro" id="IPR007197">
    <property type="entry name" value="rSAM"/>
</dbReference>
<dbReference type="InterPro" id="IPR050377">
    <property type="entry name" value="Radical_SAM_PqqE_MftC-like"/>
</dbReference>
<dbReference type="Gene3D" id="3.20.20.70">
    <property type="entry name" value="Aldolase class I"/>
    <property type="match status" value="1"/>
</dbReference>
<dbReference type="PANTHER" id="PTHR11228">
    <property type="entry name" value="RADICAL SAM DOMAIN PROTEIN"/>
    <property type="match status" value="1"/>
</dbReference>
<dbReference type="GO" id="GO:0051536">
    <property type="term" value="F:iron-sulfur cluster binding"/>
    <property type="evidence" value="ECO:0007669"/>
    <property type="project" value="UniProtKB-KW"/>
</dbReference>
<dbReference type="InterPro" id="IPR006638">
    <property type="entry name" value="Elp3/MiaA/NifB-like_rSAM"/>
</dbReference>
<dbReference type="GO" id="GO:0046872">
    <property type="term" value="F:metal ion binding"/>
    <property type="evidence" value="ECO:0007669"/>
    <property type="project" value="UniProtKB-KW"/>
</dbReference>
<evidence type="ECO:0000256" key="5">
    <source>
        <dbReference type="ARBA" id="ARBA00023014"/>
    </source>
</evidence>